<feature type="transmembrane region" description="Helical" evidence="1">
    <location>
        <begin position="7"/>
        <end position="27"/>
    </location>
</feature>
<keyword evidence="1" id="KW-0472">Membrane</keyword>
<accession>A0A6G9YSQ3</accession>
<keyword evidence="1" id="KW-0812">Transmembrane</keyword>
<sequence length="148" mass="16157">MDHARMLRTVLGVTAGYLVVLGLWLGWLVHFTPTETVPFQIVALVGVFGTALGLGMLLASRPSKADRLLWRNGLEGWATIEGAHPLERTDHHSTLTEFDLELTVPGSGSYRGTIVFDVMPADKARLAVGGTISIRVDPDNRDRIILVL</sequence>
<protein>
    <recommendedName>
        <fullName evidence="4">DUF4175 domain-containing protein</fullName>
    </recommendedName>
</protein>
<dbReference type="AlphaFoldDB" id="A0A6G9YSQ3"/>
<evidence type="ECO:0000256" key="1">
    <source>
        <dbReference type="SAM" id="Phobius"/>
    </source>
</evidence>
<name>A0A6G9YSQ3_9NOCA</name>
<proteinExistence type="predicted"/>
<evidence type="ECO:0008006" key="4">
    <source>
        <dbReference type="Google" id="ProtNLM"/>
    </source>
</evidence>
<keyword evidence="1" id="KW-1133">Transmembrane helix</keyword>
<organism evidence="2 3">
    <name type="scientific">Nocardia arthritidis</name>
    <dbReference type="NCBI Taxonomy" id="228602"/>
    <lineage>
        <taxon>Bacteria</taxon>
        <taxon>Bacillati</taxon>
        <taxon>Actinomycetota</taxon>
        <taxon>Actinomycetes</taxon>
        <taxon>Mycobacteriales</taxon>
        <taxon>Nocardiaceae</taxon>
        <taxon>Nocardia</taxon>
    </lineage>
</organism>
<gene>
    <name evidence="2" type="ORF">F5544_42685</name>
</gene>
<dbReference type="RefSeq" id="WP_167478443.1">
    <property type="nucleotide sequence ID" value="NZ_CP046172.1"/>
</dbReference>
<evidence type="ECO:0000313" key="2">
    <source>
        <dbReference type="EMBL" id="QIS16345.1"/>
    </source>
</evidence>
<keyword evidence="3" id="KW-1185">Reference proteome</keyword>
<reference evidence="2 3" key="1">
    <citation type="journal article" date="2019" name="ACS Chem. Biol.">
        <title>Identification and Mobilization of a Cryptic Antibiotic Biosynthesis Gene Locus from a Human-Pathogenic Nocardia Isolate.</title>
        <authorList>
            <person name="Herisse M."/>
            <person name="Ishida K."/>
            <person name="Porter J.L."/>
            <person name="Howden B."/>
            <person name="Hertweck C."/>
            <person name="Stinear T.P."/>
            <person name="Pidot S.J."/>
        </authorList>
    </citation>
    <scope>NUCLEOTIDE SEQUENCE [LARGE SCALE GENOMIC DNA]</scope>
    <source>
        <strain evidence="2 3">AUSMDU00012717</strain>
    </source>
</reference>
<evidence type="ECO:0000313" key="3">
    <source>
        <dbReference type="Proteomes" id="UP000503540"/>
    </source>
</evidence>
<feature type="transmembrane region" description="Helical" evidence="1">
    <location>
        <begin position="39"/>
        <end position="59"/>
    </location>
</feature>
<dbReference type="Proteomes" id="UP000503540">
    <property type="component" value="Chromosome"/>
</dbReference>
<dbReference type="EMBL" id="CP046172">
    <property type="protein sequence ID" value="QIS16345.1"/>
    <property type="molecule type" value="Genomic_DNA"/>
</dbReference>
<dbReference type="KEGG" id="nah:F5544_42685"/>